<dbReference type="AlphaFoldDB" id="A0A803N4W1"/>
<dbReference type="PANTHER" id="PTHR47074">
    <property type="entry name" value="BNAC02G40300D PROTEIN"/>
    <property type="match status" value="1"/>
</dbReference>
<dbReference type="InterPro" id="IPR044730">
    <property type="entry name" value="RNase_H-like_dom_plant"/>
</dbReference>
<dbReference type="OMA" id="MISKWAF"/>
<dbReference type="Gene3D" id="3.30.420.10">
    <property type="entry name" value="Ribonuclease H-like superfamily/Ribonuclease H"/>
    <property type="match status" value="1"/>
</dbReference>
<keyword evidence="3" id="KW-1185">Reference proteome</keyword>
<proteinExistence type="predicted"/>
<evidence type="ECO:0000313" key="3">
    <source>
        <dbReference type="Proteomes" id="UP000596660"/>
    </source>
</evidence>
<organism evidence="2 3">
    <name type="scientific">Chenopodium quinoa</name>
    <name type="common">Quinoa</name>
    <dbReference type="NCBI Taxonomy" id="63459"/>
    <lineage>
        <taxon>Eukaryota</taxon>
        <taxon>Viridiplantae</taxon>
        <taxon>Streptophyta</taxon>
        <taxon>Embryophyta</taxon>
        <taxon>Tracheophyta</taxon>
        <taxon>Spermatophyta</taxon>
        <taxon>Magnoliopsida</taxon>
        <taxon>eudicotyledons</taxon>
        <taxon>Gunneridae</taxon>
        <taxon>Pentapetalae</taxon>
        <taxon>Caryophyllales</taxon>
        <taxon>Chenopodiaceae</taxon>
        <taxon>Chenopodioideae</taxon>
        <taxon>Atripliceae</taxon>
        <taxon>Chenopodium</taxon>
    </lineage>
</organism>
<dbReference type="PANTHER" id="PTHR47074:SF11">
    <property type="entry name" value="REVERSE TRANSCRIPTASE-LIKE PROTEIN"/>
    <property type="match status" value="1"/>
</dbReference>
<dbReference type="Gramene" id="AUR62040478-RA">
    <property type="protein sequence ID" value="AUR62040478-RA:cds"/>
    <property type="gene ID" value="AUR62040478"/>
</dbReference>
<sequence>MEVLNKAINWVAEYGSANENKRFKGGSCSSPAHWVPPEKNMYKINCDAAVFNGSCIGIGGVVRDNVGYVLSTCLKMEGVFNVEVAEALGARHALQLAFHAGLRIVVLQTDCLKLFTHLSKRLLSVQFLV</sequence>
<dbReference type="InterPro" id="IPR012337">
    <property type="entry name" value="RNaseH-like_sf"/>
</dbReference>
<protein>
    <recommendedName>
        <fullName evidence="1">RNase H type-1 domain-containing protein</fullName>
    </recommendedName>
</protein>
<dbReference type="InterPro" id="IPR052929">
    <property type="entry name" value="RNase_H-like_EbsB-rel"/>
</dbReference>
<dbReference type="GO" id="GO:0003676">
    <property type="term" value="F:nucleic acid binding"/>
    <property type="evidence" value="ECO:0007669"/>
    <property type="project" value="InterPro"/>
</dbReference>
<name>A0A803N4W1_CHEQI</name>
<dbReference type="Proteomes" id="UP000596660">
    <property type="component" value="Unplaced"/>
</dbReference>
<dbReference type="CDD" id="cd06222">
    <property type="entry name" value="RNase_H_like"/>
    <property type="match status" value="1"/>
</dbReference>
<evidence type="ECO:0000313" key="2">
    <source>
        <dbReference type="EnsemblPlants" id="AUR62040478-RA:cds"/>
    </source>
</evidence>
<dbReference type="InterPro" id="IPR002156">
    <property type="entry name" value="RNaseH_domain"/>
</dbReference>
<reference evidence="2" key="1">
    <citation type="journal article" date="2017" name="Nature">
        <title>The genome of Chenopodium quinoa.</title>
        <authorList>
            <person name="Jarvis D.E."/>
            <person name="Ho Y.S."/>
            <person name="Lightfoot D.J."/>
            <person name="Schmoeckel S.M."/>
            <person name="Li B."/>
            <person name="Borm T.J.A."/>
            <person name="Ohyanagi H."/>
            <person name="Mineta K."/>
            <person name="Michell C.T."/>
            <person name="Saber N."/>
            <person name="Kharbatia N.M."/>
            <person name="Rupper R.R."/>
            <person name="Sharp A.R."/>
            <person name="Dally N."/>
            <person name="Boughton B.A."/>
            <person name="Woo Y.H."/>
            <person name="Gao G."/>
            <person name="Schijlen E.G.W.M."/>
            <person name="Guo X."/>
            <person name="Momin A.A."/>
            <person name="Negrao S."/>
            <person name="Al-Babili S."/>
            <person name="Gehring C."/>
            <person name="Roessner U."/>
            <person name="Jung C."/>
            <person name="Murphy K."/>
            <person name="Arold S.T."/>
            <person name="Gojobori T."/>
            <person name="van der Linden C.G."/>
            <person name="van Loo E.N."/>
            <person name="Jellen E.N."/>
            <person name="Maughan P.J."/>
            <person name="Tester M."/>
        </authorList>
    </citation>
    <scope>NUCLEOTIDE SEQUENCE [LARGE SCALE GENOMIC DNA]</scope>
    <source>
        <strain evidence="2">cv. PI 614886</strain>
    </source>
</reference>
<dbReference type="Pfam" id="PF13456">
    <property type="entry name" value="RVT_3"/>
    <property type="match status" value="1"/>
</dbReference>
<dbReference type="GO" id="GO:0004523">
    <property type="term" value="F:RNA-DNA hybrid ribonuclease activity"/>
    <property type="evidence" value="ECO:0007669"/>
    <property type="project" value="InterPro"/>
</dbReference>
<feature type="domain" description="RNase H type-1" evidence="1">
    <location>
        <begin position="45"/>
        <end position="120"/>
    </location>
</feature>
<accession>A0A803N4W1</accession>
<reference evidence="2" key="2">
    <citation type="submission" date="2021-03" db="UniProtKB">
        <authorList>
            <consortium name="EnsemblPlants"/>
        </authorList>
    </citation>
    <scope>IDENTIFICATION</scope>
</reference>
<evidence type="ECO:0000259" key="1">
    <source>
        <dbReference type="Pfam" id="PF13456"/>
    </source>
</evidence>
<dbReference type="SUPFAM" id="SSF53098">
    <property type="entry name" value="Ribonuclease H-like"/>
    <property type="match status" value="1"/>
</dbReference>
<dbReference type="EnsemblPlants" id="AUR62040478-RA">
    <property type="protein sequence ID" value="AUR62040478-RA:cds"/>
    <property type="gene ID" value="AUR62040478"/>
</dbReference>
<dbReference type="InterPro" id="IPR036397">
    <property type="entry name" value="RNaseH_sf"/>
</dbReference>